<dbReference type="InterPro" id="IPR036291">
    <property type="entry name" value="NAD(P)-bd_dom_sf"/>
</dbReference>
<dbReference type="AlphaFoldDB" id="A0A5J5EGZ2"/>
<evidence type="ECO:0000256" key="2">
    <source>
        <dbReference type="ARBA" id="ARBA00006617"/>
    </source>
</evidence>
<evidence type="ECO:0000256" key="5">
    <source>
        <dbReference type="ARBA" id="ARBA00023128"/>
    </source>
</evidence>
<proteinExistence type="inferred from homology"/>
<dbReference type="FunFam" id="3.40.50.720:FF:000366">
    <property type="entry name" value="Protein FMP52, mitochondrial"/>
    <property type="match status" value="1"/>
</dbReference>
<dbReference type="InParanoid" id="A0A5J5EGZ2"/>
<keyword evidence="3" id="KW-1000">Mitochondrion outer membrane</keyword>
<gene>
    <name evidence="7" type="ORF">FN846DRAFT_420964</name>
</gene>
<dbReference type="OrthoDB" id="430436at2759"/>
<evidence type="ECO:0000313" key="7">
    <source>
        <dbReference type="EMBL" id="KAA8894357.1"/>
    </source>
</evidence>
<comment type="caution">
    <text evidence="7">The sequence shown here is derived from an EMBL/GenBank/DDBJ whole genome shotgun (WGS) entry which is preliminary data.</text>
</comment>
<dbReference type="Gene3D" id="3.40.50.720">
    <property type="entry name" value="NAD(P)-binding Rossmann-like Domain"/>
    <property type="match status" value="1"/>
</dbReference>
<accession>A0A5J5EGZ2</accession>
<dbReference type="Proteomes" id="UP000326924">
    <property type="component" value="Unassembled WGS sequence"/>
</dbReference>
<dbReference type="SUPFAM" id="SSF51735">
    <property type="entry name" value="NAD(P)-binding Rossmann-fold domains"/>
    <property type="match status" value="1"/>
</dbReference>
<dbReference type="FunCoup" id="A0A5J5EGZ2">
    <property type="interactions" value="105"/>
</dbReference>
<keyword evidence="5" id="KW-0496">Mitochondrion</keyword>
<evidence type="ECO:0000256" key="6">
    <source>
        <dbReference type="ARBA" id="ARBA00023136"/>
    </source>
</evidence>
<sequence>MTTATVVGSTGLVGSQILNQLLSIAKVSTVTTLTRRPSPHAIADPTSKLKATINSDSSAWATLIPATSTFFSALGTTRADAGSLAAQRAIDYDLNLSLAKAAKERGVNTYVLISSAGANAKSWTPYSAMKGQLEEEVAALGFEKCVILRPGLIVGAREKARWIEQPLHAFANLLGGVRAGLKDVWAQDAETIARAAIRAGVEEEVWNGRKMVEGKNGGKVWTMGQAEIVELGKL</sequence>
<evidence type="ECO:0000256" key="4">
    <source>
        <dbReference type="ARBA" id="ARBA00022946"/>
    </source>
</evidence>
<keyword evidence="8" id="KW-1185">Reference proteome</keyword>
<organism evidence="7 8">
    <name type="scientific">Sphaerosporella brunnea</name>
    <dbReference type="NCBI Taxonomy" id="1250544"/>
    <lineage>
        <taxon>Eukaryota</taxon>
        <taxon>Fungi</taxon>
        <taxon>Dikarya</taxon>
        <taxon>Ascomycota</taxon>
        <taxon>Pezizomycotina</taxon>
        <taxon>Pezizomycetes</taxon>
        <taxon>Pezizales</taxon>
        <taxon>Pyronemataceae</taxon>
        <taxon>Sphaerosporella</taxon>
    </lineage>
</organism>
<evidence type="ECO:0008006" key="9">
    <source>
        <dbReference type="Google" id="ProtNLM"/>
    </source>
</evidence>
<name>A0A5J5EGZ2_9PEZI</name>
<evidence type="ECO:0000256" key="3">
    <source>
        <dbReference type="ARBA" id="ARBA00022787"/>
    </source>
</evidence>
<comment type="subcellular location">
    <subcellularLocation>
        <location evidence="1">Mitochondrion outer membrane</location>
        <topology evidence="1">Peripheral membrane protein</topology>
    </subcellularLocation>
</comment>
<dbReference type="EMBL" id="VXIS01000346">
    <property type="protein sequence ID" value="KAA8894357.1"/>
    <property type="molecule type" value="Genomic_DNA"/>
</dbReference>
<dbReference type="PANTHER" id="PTHR14097:SF7">
    <property type="entry name" value="OXIDOREDUCTASE HTATIP2"/>
    <property type="match status" value="1"/>
</dbReference>
<keyword evidence="6" id="KW-0472">Membrane</keyword>
<dbReference type="InterPro" id="IPR014843">
    <property type="entry name" value="Him1/Fmp52"/>
</dbReference>
<evidence type="ECO:0000313" key="8">
    <source>
        <dbReference type="Proteomes" id="UP000326924"/>
    </source>
</evidence>
<keyword evidence="4" id="KW-0809">Transit peptide</keyword>
<dbReference type="PANTHER" id="PTHR14097">
    <property type="entry name" value="OXIDOREDUCTASE HTATIP2"/>
    <property type="match status" value="1"/>
</dbReference>
<protein>
    <recommendedName>
        <fullName evidence="9">NAD(P)-binding domain-containing protein</fullName>
    </recommendedName>
</protein>
<reference evidence="7 8" key="1">
    <citation type="submission" date="2019-09" db="EMBL/GenBank/DDBJ databases">
        <title>Draft genome of the ectomycorrhizal ascomycete Sphaerosporella brunnea.</title>
        <authorList>
            <consortium name="DOE Joint Genome Institute"/>
            <person name="Benucci G.M."/>
            <person name="Marozzi G."/>
            <person name="Antonielli L."/>
            <person name="Sanchez S."/>
            <person name="Marco P."/>
            <person name="Wang X."/>
            <person name="Falini L.B."/>
            <person name="Barry K."/>
            <person name="Haridas S."/>
            <person name="Lipzen A."/>
            <person name="Labutti K."/>
            <person name="Grigoriev I.V."/>
            <person name="Murat C."/>
            <person name="Martin F."/>
            <person name="Albertini E."/>
            <person name="Donnini D."/>
            <person name="Bonito G."/>
        </authorList>
    </citation>
    <scope>NUCLEOTIDE SEQUENCE [LARGE SCALE GENOMIC DNA]</scope>
    <source>
        <strain evidence="7 8">Sb_GMNB300</strain>
    </source>
</reference>
<evidence type="ECO:0000256" key="1">
    <source>
        <dbReference type="ARBA" id="ARBA00004450"/>
    </source>
</evidence>
<dbReference type="GO" id="GO:0051170">
    <property type="term" value="P:import into nucleus"/>
    <property type="evidence" value="ECO:0007669"/>
    <property type="project" value="TreeGrafter"/>
</dbReference>
<dbReference type="GO" id="GO:0005741">
    <property type="term" value="C:mitochondrial outer membrane"/>
    <property type="evidence" value="ECO:0007669"/>
    <property type="project" value="UniProtKB-SubCell"/>
</dbReference>
<comment type="similarity">
    <text evidence="2">Belongs to the FMP52 family.</text>
</comment>
<dbReference type="Pfam" id="PF08732">
    <property type="entry name" value="HIM1"/>
    <property type="match status" value="1"/>
</dbReference>